<reference evidence="14" key="1">
    <citation type="submission" date="2025-08" db="UniProtKB">
        <authorList>
            <consortium name="RefSeq"/>
        </authorList>
    </citation>
    <scope>IDENTIFICATION</scope>
    <source>
        <tissue evidence="14">Gonad</tissue>
    </source>
</reference>
<dbReference type="Proteomes" id="UP000515135">
    <property type="component" value="Unplaced"/>
</dbReference>
<feature type="signal peptide" evidence="10">
    <location>
        <begin position="1"/>
        <end position="18"/>
    </location>
</feature>
<evidence type="ECO:0000256" key="6">
    <source>
        <dbReference type="ARBA" id="ARBA00022729"/>
    </source>
</evidence>
<comment type="function">
    <text evidence="2">Colipase is a cofactor of pancreatic lipase. It allows the lipase to anchor itself to the lipid-water interface. Without colipase the enzyme is washed off by bile salts, which have an inhibitory effect on the lipase.</text>
</comment>
<accession>A0A6P4Y3G7</accession>
<sequence>MLARSLLLLLLVVSSATATRLNSLDLDHDDIIGTYDDIKDLFFNLDEGESCLSSVQCQPEMCCQRDTFLVGTRTCRQYSDEGEPCQVQHPYDLYYACPCQPGLRCIVPNPGSLSSVLNIEIGVCSQGGDPIVTGR</sequence>
<dbReference type="InterPro" id="IPR001981">
    <property type="entry name" value="Colipase"/>
</dbReference>
<dbReference type="PANTHER" id="PTHR10041:SF9">
    <property type="entry name" value="COLIPASE"/>
    <property type="match status" value="1"/>
</dbReference>
<evidence type="ECO:0000256" key="10">
    <source>
        <dbReference type="SAM" id="SignalP"/>
    </source>
</evidence>
<dbReference type="PROSITE" id="PS00121">
    <property type="entry name" value="COLIPASE_1"/>
    <property type="match status" value="1"/>
</dbReference>
<keyword evidence="8" id="KW-0443">Lipid metabolism</keyword>
<evidence type="ECO:0000256" key="8">
    <source>
        <dbReference type="ARBA" id="ARBA00023098"/>
    </source>
</evidence>
<dbReference type="SMART" id="SM00023">
    <property type="entry name" value="COLIPASE"/>
    <property type="match status" value="1"/>
</dbReference>
<gene>
    <name evidence="14" type="primary">LOC109469455</name>
</gene>
<dbReference type="Pfam" id="PF01114">
    <property type="entry name" value="Colipase"/>
    <property type="match status" value="1"/>
</dbReference>
<feature type="chain" id="PRO_5027545692" evidence="10">
    <location>
        <begin position="19"/>
        <end position="135"/>
    </location>
</feature>
<dbReference type="GO" id="GO:0005576">
    <property type="term" value="C:extracellular region"/>
    <property type="evidence" value="ECO:0007669"/>
    <property type="project" value="UniProtKB-SubCell"/>
</dbReference>
<evidence type="ECO:0000259" key="11">
    <source>
        <dbReference type="Pfam" id="PF01114"/>
    </source>
</evidence>
<dbReference type="RefSeq" id="XP_019623535.1">
    <property type="nucleotide sequence ID" value="XM_019767976.1"/>
</dbReference>
<evidence type="ECO:0000259" key="12">
    <source>
        <dbReference type="Pfam" id="PF02740"/>
    </source>
</evidence>
<keyword evidence="7" id="KW-0222">Digestion</keyword>
<dbReference type="GO" id="GO:0008047">
    <property type="term" value="F:enzyme activator activity"/>
    <property type="evidence" value="ECO:0007669"/>
    <property type="project" value="InterPro"/>
</dbReference>
<dbReference type="AlphaFoldDB" id="A0A6P4Y3G7"/>
<feature type="domain" description="Colipase N-terminal" evidence="11">
    <location>
        <begin position="41"/>
        <end position="73"/>
    </location>
</feature>
<feature type="domain" description="Colipase C-terminal" evidence="12">
    <location>
        <begin position="85"/>
        <end position="125"/>
    </location>
</feature>
<evidence type="ECO:0000256" key="5">
    <source>
        <dbReference type="ARBA" id="ARBA00022525"/>
    </source>
</evidence>
<protein>
    <submittedName>
        <fullName evidence="14">Colipase-like</fullName>
    </submittedName>
</protein>
<organism evidence="13 14">
    <name type="scientific">Branchiostoma belcheri</name>
    <name type="common">Amphioxus</name>
    <dbReference type="NCBI Taxonomy" id="7741"/>
    <lineage>
        <taxon>Eukaryota</taxon>
        <taxon>Metazoa</taxon>
        <taxon>Chordata</taxon>
        <taxon>Cephalochordata</taxon>
        <taxon>Leptocardii</taxon>
        <taxon>Amphioxiformes</taxon>
        <taxon>Branchiostomatidae</taxon>
        <taxon>Branchiostoma</taxon>
    </lineage>
</organism>
<dbReference type="PANTHER" id="PTHR10041">
    <property type="entry name" value="COLIPASE"/>
    <property type="match status" value="1"/>
</dbReference>
<dbReference type="InterPro" id="IPR017915">
    <property type="entry name" value="Colipase_CS"/>
</dbReference>
<comment type="subcellular location">
    <subcellularLocation>
        <location evidence="3">Secreted</location>
    </subcellularLocation>
</comment>
<keyword evidence="6 10" id="KW-0732">Signal</keyword>
<dbReference type="KEGG" id="bbel:109469455"/>
<keyword evidence="13" id="KW-1185">Reference proteome</keyword>
<proteinExistence type="predicted"/>
<evidence type="ECO:0000313" key="13">
    <source>
        <dbReference type="Proteomes" id="UP000515135"/>
    </source>
</evidence>
<keyword evidence="9" id="KW-1015">Disulfide bond</keyword>
<dbReference type="OrthoDB" id="9826993at2759"/>
<dbReference type="InterPro" id="IPR017914">
    <property type="entry name" value="Colipase_C"/>
</dbReference>
<dbReference type="Pfam" id="PF02740">
    <property type="entry name" value="Colipase_C"/>
    <property type="match status" value="1"/>
</dbReference>
<name>A0A6P4Y3G7_BRABE</name>
<dbReference type="PRINTS" id="PR00128">
    <property type="entry name" value="COLIPASE"/>
</dbReference>
<evidence type="ECO:0000256" key="3">
    <source>
        <dbReference type="ARBA" id="ARBA00004613"/>
    </source>
</evidence>
<evidence type="ECO:0000256" key="1">
    <source>
        <dbReference type="ARBA" id="ARBA00002722"/>
    </source>
</evidence>
<comment type="function">
    <text evidence="1">Enterostatin has a biological activity as a satiety signal.</text>
</comment>
<dbReference type="Gene3D" id="2.10.80.10">
    <property type="entry name" value="Lipase, subunit A"/>
    <property type="match status" value="1"/>
</dbReference>
<dbReference type="GO" id="GO:0016042">
    <property type="term" value="P:lipid catabolic process"/>
    <property type="evidence" value="ECO:0007669"/>
    <property type="project" value="InterPro"/>
</dbReference>
<evidence type="ECO:0000256" key="9">
    <source>
        <dbReference type="ARBA" id="ARBA00023157"/>
    </source>
</evidence>
<dbReference type="InterPro" id="IPR017913">
    <property type="entry name" value="Colipase_N"/>
</dbReference>
<dbReference type="PROSITE" id="PS51342">
    <property type="entry name" value="COLIPASE_2"/>
    <property type="match status" value="1"/>
</dbReference>
<evidence type="ECO:0000313" key="14">
    <source>
        <dbReference type="RefSeq" id="XP_019623535.1"/>
    </source>
</evidence>
<keyword evidence="5" id="KW-0964">Secreted</keyword>
<comment type="subunit">
    <text evidence="4">Forms a 1:1 stoichiometric complex with pancreatic lipase.</text>
</comment>
<dbReference type="GO" id="GO:0007586">
    <property type="term" value="P:digestion"/>
    <property type="evidence" value="ECO:0007669"/>
    <property type="project" value="UniProtKB-KW"/>
</dbReference>
<evidence type="ECO:0000256" key="4">
    <source>
        <dbReference type="ARBA" id="ARBA00011263"/>
    </source>
</evidence>
<evidence type="ECO:0000256" key="2">
    <source>
        <dbReference type="ARBA" id="ARBA00003508"/>
    </source>
</evidence>
<dbReference type="SUPFAM" id="SSF57190">
    <property type="entry name" value="Colipase-like"/>
    <property type="match status" value="2"/>
</dbReference>
<evidence type="ECO:0000256" key="7">
    <source>
        <dbReference type="ARBA" id="ARBA00022757"/>
    </source>
</evidence>
<dbReference type="GeneID" id="109469455"/>